<sequence length="110" mass="12562">HSCCGSSKKKHTHDLISNGIPWKTVFAFTIWALWKHRNRVVFENTNLNANLHSISTRQAIHYFLYTEKFLRTRRFRTNAGRDGASLGIPGKVGGGGLIREYWGAWLKGFS</sequence>
<evidence type="ECO:0000313" key="2">
    <source>
        <dbReference type="Proteomes" id="UP000237347"/>
    </source>
</evidence>
<accession>A0AAW0L630</accession>
<name>A0AAW0L630_QUESU</name>
<organism evidence="1 2">
    <name type="scientific">Quercus suber</name>
    <name type="common">Cork oak</name>
    <dbReference type="NCBI Taxonomy" id="58331"/>
    <lineage>
        <taxon>Eukaryota</taxon>
        <taxon>Viridiplantae</taxon>
        <taxon>Streptophyta</taxon>
        <taxon>Embryophyta</taxon>
        <taxon>Tracheophyta</taxon>
        <taxon>Spermatophyta</taxon>
        <taxon>Magnoliopsida</taxon>
        <taxon>eudicotyledons</taxon>
        <taxon>Gunneridae</taxon>
        <taxon>Pentapetalae</taxon>
        <taxon>rosids</taxon>
        <taxon>fabids</taxon>
        <taxon>Fagales</taxon>
        <taxon>Fagaceae</taxon>
        <taxon>Quercus</taxon>
    </lineage>
</organism>
<dbReference type="Proteomes" id="UP000237347">
    <property type="component" value="Unassembled WGS sequence"/>
</dbReference>
<dbReference type="EMBL" id="PKMF04000162">
    <property type="protein sequence ID" value="KAK7845938.1"/>
    <property type="molecule type" value="Genomic_DNA"/>
</dbReference>
<reference evidence="1 2" key="1">
    <citation type="journal article" date="2018" name="Sci. Data">
        <title>The draft genome sequence of cork oak.</title>
        <authorList>
            <person name="Ramos A.M."/>
            <person name="Usie A."/>
            <person name="Barbosa P."/>
            <person name="Barros P.M."/>
            <person name="Capote T."/>
            <person name="Chaves I."/>
            <person name="Simoes F."/>
            <person name="Abreu I."/>
            <person name="Carrasquinho I."/>
            <person name="Faro C."/>
            <person name="Guimaraes J.B."/>
            <person name="Mendonca D."/>
            <person name="Nobrega F."/>
            <person name="Rodrigues L."/>
            <person name="Saibo N.J.M."/>
            <person name="Varela M.C."/>
            <person name="Egas C."/>
            <person name="Matos J."/>
            <person name="Miguel C.M."/>
            <person name="Oliveira M.M."/>
            <person name="Ricardo C.P."/>
            <person name="Goncalves S."/>
        </authorList>
    </citation>
    <scope>NUCLEOTIDE SEQUENCE [LARGE SCALE GENOMIC DNA]</scope>
    <source>
        <strain evidence="2">cv. HL8</strain>
    </source>
</reference>
<feature type="non-terminal residue" evidence="1">
    <location>
        <position position="1"/>
    </location>
</feature>
<evidence type="ECO:0000313" key="1">
    <source>
        <dbReference type="EMBL" id="KAK7845938.1"/>
    </source>
</evidence>
<dbReference type="AlphaFoldDB" id="A0AAW0L630"/>
<proteinExistence type="predicted"/>
<protein>
    <submittedName>
        <fullName evidence="1">Uncharacterized protein</fullName>
    </submittedName>
</protein>
<comment type="caution">
    <text evidence="1">The sequence shown here is derived from an EMBL/GenBank/DDBJ whole genome shotgun (WGS) entry which is preliminary data.</text>
</comment>
<gene>
    <name evidence="1" type="ORF">CFP56_008559</name>
</gene>
<keyword evidence="2" id="KW-1185">Reference proteome</keyword>